<dbReference type="EMBL" id="DQ888171">
    <property type="protein sequence ID" value="ABI79340.1"/>
    <property type="molecule type" value="Genomic_DNA"/>
</dbReference>
<protein>
    <recommendedName>
        <fullName evidence="2">HicA-like toxin</fullName>
    </recommendedName>
</protein>
<evidence type="ECO:0008006" key="2">
    <source>
        <dbReference type="Google" id="ProtNLM"/>
    </source>
</evidence>
<accession>Q06GH1</accession>
<organism evidence="1">
    <name type="scientific">Rhodococcus sp. NS1</name>
    <dbReference type="NCBI Taxonomy" id="402236"/>
    <lineage>
        <taxon>Bacteria</taxon>
        <taxon>Bacillati</taxon>
        <taxon>Actinomycetota</taxon>
        <taxon>Actinomycetes</taxon>
        <taxon>Mycobacteriales</taxon>
        <taxon>Nocardiaceae</taxon>
        <taxon>Rhodococcus</taxon>
    </lineage>
</organism>
<geneLocation type="plasmid" evidence="1">
    <name>pNSL1</name>
</geneLocation>
<gene>
    <name evidence="1" type="ORF">PNSL1.012</name>
</gene>
<keyword evidence="1" id="KW-0614">Plasmid</keyword>
<proteinExistence type="predicted"/>
<reference evidence="1" key="1">
    <citation type="submission" date="2006-08" db="EMBL/GenBank/DDBJ databases">
        <title>The complete nucleotide sequence of Nocardia linear plasmid pNSL1.</title>
        <authorList>
            <person name="Zhu Y."/>
            <person name="Xu M."/>
            <person name="Qin Z."/>
        </authorList>
    </citation>
    <scope>NUCLEOTIDE SEQUENCE</scope>
    <source>
        <strain evidence="1">NS1</strain>
        <plasmid evidence="1">pNSL1</plasmid>
    </source>
</reference>
<name>Q06GH1_9NOCA</name>
<sequence>MSDGNGRWRMDKYKGIDKDTRKILKAVEEAGFVVRRAKSHLMVYKDDALITTFSATASDPRAFRNGLAPLKRAGFQWPPRR</sequence>
<dbReference type="AlphaFoldDB" id="Q06GH1"/>
<evidence type="ECO:0000313" key="1">
    <source>
        <dbReference type="EMBL" id="ABI79340.1"/>
    </source>
</evidence>